<dbReference type="Gene3D" id="3.40.50.410">
    <property type="entry name" value="von Willebrand factor, type A domain"/>
    <property type="match status" value="1"/>
</dbReference>
<keyword evidence="6" id="KW-1185">Reference proteome</keyword>
<reference evidence="3" key="4">
    <citation type="submission" date="2023-01" db="EMBL/GenBank/DDBJ databases">
        <title>Draft genome sequence of Aliivibrio sifiae strain NBRC 105001.</title>
        <authorList>
            <person name="Sun Q."/>
            <person name="Mori K."/>
        </authorList>
    </citation>
    <scope>NUCLEOTIDE SEQUENCE</scope>
    <source>
        <strain evidence="3">NBRC 105001</strain>
    </source>
</reference>
<dbReference type="InterPro" id="IPR002035">
    <property type="entry name" value="VWF_A"/>
</dbReference>
<dbReference type="EMBL" id="MSCP01000001">
    <property type="protein sequence ID" value="PQJ92698.1"/>
    <property type="molecule type" value="Genomic_DNA"/>
</dbReference>
<dbReference type="InterPro" id="IPR036465">
    <property type="entry name" value="vWFA_dom_sf"/>
</dbReference>
<dbReference type="PANTHER" id="PTHR22550:SF14">
    <property type="entry name" value="VWFA DOMAIN-CONTAINING PROTEIN"/>
    <property type="match status" value="1"/>
</dbReference>
<feature type="transmembrane region" description="Helical" evidence="1">
    <location>
        <begin position="73"/>
        <end position="90"/>
    </location>
</feature>
<name>A0A2S7XGS8_9GAMM</name>
<dbReference type="Proteomes" id="UP000239273">
    <property type="component" value="Unassembled WGS sequence"/>
</dbReference>
<feature type="domain" description="VWFA" evidence="2">
    <location>
        <begin position="103"/>
        <end position="285"/>
    </location>
</feature>
<evidence type="ECO:0000256" key="1">
    <source>
        <dbReference type="SAM" id="Phobius"/>
    </source>
</evidence>
<keyword evidence="1" id="KW-1133">Transmembrane helix</keyword>
<dbReference type="Pfam" id="PF13519">
    <property type="entry name" value="VWA_2"/>
    <property type="match status" value="1"/>
</dbReference>
<evidence type="ECO:0000259" key="2">
    <source>
        <dbReference type="PROSITE" id="PS50234"/>
    </source>
</evidence>
<comment type="caution">
    <text evidence="4">The sequence shown here is derived from an EMBL/GenBank/DDBJ whole genome shotgun (WGS) entry which is preliminary data.</text>
</comment>
<dbReference type="OrthoDB" id="9807628at2"/>
<dbReference type="PANTHER" id="PTHR22550">
    <property type="entry name" value="SPORE GERMINATION PROTEIN"/>
    <property type="match status" value="1"/>
</dbReference>
<dbReference type="PROSITE" id="PS50234">
    <property type="entry name" value="VWFA"/>
    <property type="match status" value="1"/>
</dbReference>
<dbReference type="Proteomes" id="UP001156660">
    <property type="component" value="Unassembled WGS sequence"/>
</dbReference>
<dbReference type="SUPFAM" id="SSF53300">
    <property type="entry name" value="vWA-like"/>
    <property type="match status" value="1"/>
</dbReference>
<feature type="transmembrane region" description="Helical" evidence="1">
    <location>
        <begin position="20"/>
        <end position="37"/>
    </location>
</feature>
<evidence type="ECO:0000313" key="6">
    <source>
        <dbReference type="Proteomes" id="UP001156660"/>
    </source>
</evidence>
<dbReference type="EMBL" id="BSOU01000004">
    <property type="protein sequence ID" value="GLR74774.1"/>
    <property type="molecule type" value="Genomic_DNA"/>
</dbReference>
<dbReference type="InterPro" id="IPR050768">
    <property type="entry name" value="UPF0353/GerABKA_families"/>
</dbReference>
<sequence length="326" mass="36682">MSELSTLISGDLTQFHFMRPLWLLTLITFGLFYKTLVKQDDLVVQWQSVMSKNMVEHLSLNQAHGRIISPNRLFLVFTILASIIMVGPTWQQQASPFFEDNSELVIALDVSESMNKTDIQPSRLERAKQKINQLIELRGDAKTGLIVYGGSAHVAMPVTKDKELTRYFLDVLDGSLLPDNESKPESVLKPVEKLLSQVKAPSTVLMLTDKTNEAAIDKLTKAFEQQNHQVIVWAIGENASSGGNGEIGLSESQLNTLSLLAKAGHGKMIPFTHDSSDVELVYKQIKNNLFAVNDSALPWLDAGYWLLFLLLPIQLMWFRRGWTLQW</sequence>
<evidence type="ECO:0000313" key="3">
    <source>
        <dbReference type="EMBL" id="GLR74774.1"/>
    </source>
</evidence>
<evidence type="ECO:0000313" key="5">
    <source>
        <dbReference type="Proteomes" id="UP000239273"/>
    </source>
</evidence>
<proteinExistence type="predicted"/>
<dbReference type="AlphaFoldDB" id="A0A2S7XGS8"/>
<feature type="transmembrane region" description="Helical" evidence="1">
    <location>
        <begin position="296"/>
        <end position="318"/>
    </location>
</feature>
<organism evidence="4 5">
    <name type="scientific">Aliivibrio sifiae</name>
    <dbReference type="NCBI Taxonomy" id="566293"/>
    <lineage>
        <taxon>Bacteria</taxon>
        <taxon>Pseudomonadati</taxon>
        <taxon>Pseudomonadota</taxon>
        <taxon>Gammaproteobacteria</taxon>
        <taxon>Vibrionales</taxon>
        <taxon>Vibrionaceae</taxon>
        <taxon>Aliivibrio</taxon>
    </lineage>
</organism>
<reference evidence="3" key="1">
    <citation type="journal article" date="2014" name="Int. J. Syst. Evol. Microbiol.">
        <title>Complete genome of a new Firmicutes species belonging to the dominant human colonic microbiota ('Ruminococcus bicirculans') reveals two chromosomes and a selective capacity to utilize plant glucans.</title>
        <authorList>
            <consortium name="NISC Comparative Sequencing Program"/>
            <person name="Wegmann U."/>
            <person name="Louis P."/>
            <person name="Goesmann A."/>
            <person name="Henrissat B."/>
            <person name="Duncan S.H."/>
            <person name="Flint H.J."/>
        </authorList>
    </citation>
    <scope>NUCLEOTIDE SEQUENCE</scope>
    <source>
        <strain evidence="3">NBRC 105001</strain>
    </source>
</reference>
<reference evidence="4 5" key="2">
    <citation type="submission" date="2016-12" db="EMBL/GenBank/DDBJ databases">
        <title>Diversity of luminous bacteria.</title>
        <authorList>
            <person name="Yoshizawa S."/>
            <person name="Kogure K."/>
        </authorList>
    </citation>
    <scope>NUCLEOTIDE SEQUENCE [LARGE SCALE GENOMIC DNA]</scope>
    <source>
        <strain evidence="4 5">NBRC 105001</strain>
    </source>
</reference>
<dbReference type="SMART" id="SM00327">
    <property type="entry name" value="VWA"/>
    <property type="match status" value="1"/>
</dbReference>
<reference evidence="6" key="3">
    <citation type="journal article" date="2019" name="Int. J. Syst. Evol. Microbiol.">
        <title>The Global Catalogue of Microorganisms (GCM) 10K type strain sequencing project: providing services to taxonomists for standard genome sequencing and annotation.</title>
        <authorList>
            <consortium name="The Broad Institute Genomics Platform"/>
            <consortium name="The Broad Institute Genome Sequencing Center for Infectious Disease"/>
            <person name="Wu L."/>
            <person name="Ma J."/>
        </authorList>
    </citation>
    <scope>NUCLEOTIDE SEQUENCE [LARGE SCALE GENOMIC DNA]</scope>
    <source>
        <strain evidence="6">NBRC 105001</strain>
    </source>
</reference>
<gene>
    <name evidence="4" type="ORF">BTO23_01000</name>
    <name evidence="3" type="ORF">GCM10007855_16480</name>
</gene>
<dbReference type="RefSeq" id="WP_105062829.1">
    <property type="nucleotide sequence ID" value="NZ_BSOU01000004.1"/>
</dbReference>
<keyword evidence="1" id="KW-0812">Transmembrane</keyword>
<accession>A0A2S7XGS8</accession>
<protein>
    <submittedName>
        <fullName evidence="4">Transporter</fullName>
    </submittedName>
</protein>
<keyword evidence="1" id="KW-0472">Membrane</keyword>
<evidence type="ECO:0000313" key="4">
    <source>
        <dbReference type="EMBL" id="PQJ92698.1"/>
    </source>
</evidence>